<dbReference type="InterPro" id="IPR013078">
    <property type="entry name" value="His_Pase_superF_clade-1"/>
</dbReference>
<dbReference type="Pfam" id="PF00300">
    <property type="entry name" value="His_Phos_1"/>
    <property type="match status" value="1"/>
</dbReference>
<proteinExistence type="predicted"/>
<reference evidence="2" key="1">
    <citation type="journal article" date="2019" name="Int. J. Syst. Evol. Microbiol.">
        <title>The Global Catalogue of Microorganisms (GCM) 10K type strain sequencing project: providing services to taxonomists for standard genome sequencing and annotation.</title>
        <authorList>
            <consortium name="The Broad Institute Genomics Platform"/>
            <consortium name="The Broad Institute Genome Sequencing Center for Infectious Disease"/>
            <person name="Wu L."/>
            <person name="Ma J."/>
        </authorList>
    </citation>
    <scope>NUCLEOTIDE SEQUENCE [LARGE SCALE GENOMIC DNA]</scope>
    <source>
        <strain evidence="2">JCM 31037</strain>
    </source>
</reference>
<sequence length="212" mass="22968">MRLVFLRHGQTAENTIRRISTARPGPPLDTTGRRQAAQAGRRLAARPDVRAVLSSPLRRAVETATEVATALGAPVEIVEELAECGAGEIEGRLHDDIAAQIEDTWHRWFRLAQLDHPFSPGGESANSAVLRVGRLVERLSATGGPDTTYVLVGHGTLFRIALPYLCANLTPEFVLACPGIDNTEQVDVVRVDGVTYCESWRGEPVPVAVRSS</sequence>
<dbReference type="SUPFAM" id="SSF53254">
    <property type="entry name" value="Phosphoglycerate mutase-like"/>
    <property type="match status" value="1"/>
</dbReference>
<dbReference type="Gene3D" id="3.40.50.1240">
    <property type="entry name" value="Phosphoglycerate mutase-like"/>
    <property type="match status" value="1"/>
</dbReference>
<gene>
    <name evidence="1" type="ORF">ACFQ4H_01070</name>
</gene>
<dbReference type="PANTHER" id="PTHR48100:SF1">
    <property type="entry name" value="HISTIDINE PHOSPHATASE FAMILY PROTEIN-RELATED"/>
    <property type="match status" value="1"/>
</dbReference>
<dbReference type="CDD" id="cd07067">
    <property type="entry name" value="HP_PGM_like"/>
    <property type="match status" value="1"/>
</dbReference>
<name>A0ABW3Y5I1_9ACTN</name>
<dbReference type="RefSeq" id="WP_377565799.1">
    <property type="nucleotide sequence ID" value="NZ_JBHTMP010000001.1"/>
</dbReference>
<evidence type="ECO:0000313" key="1">
    <source>
        <dbReference type="EMBL" id="MFD1319672.1"/>
    </source>
</evidence>
<dbReference type="Proteomes" id="UP001597260">
    <property type="component" value="Unassembled WGS sequence"/>
</dbReference>
<comment type="caution">
    <text evidence="1">The sequence shown here is derived from an EMBL/GenBank/DDBJ whole genome shotgun (WGS) entry which is preliminary data.</text>
</comment>
<evidence type="ECO:0000313" key="2">
    <source>
        <dbReference type="Proteomes" id="UP001597260"/>
    </source>
</evidence>
<dbReference type="EMBL" id="JBHTMP010000001">
    <property type="protein sequence ID" value="MFD1319672.1"/>
    <property type="molecule type" value="Genomic_DNA"/>
</dbReference>
<dbReference type="InterPro" id="IPR050275">
    <property type="entry name" value="PGM_Phosphatase"/>
</dbReference>
<dbReference type="InterPro" id="IPR029033">
    <property type="entry name" value="His_PPase_superfam"/>
</dbReference>
<protein>
    <submittedName>
        <fullName evidence="1">Histidine phosphatase family protein</fullName>
    </submittedName>
</protein>
<dbReference type="PANTHER" id="PTHR48100">
    <property type="entry name" value="BROAD-SPECIFICITY PHOSPHATASE YOR283W-RELATED"/>
    <property type="match status" value="1"/>
</dbReference>
<accession>A0ABW3Y5I1</accession>
<dbReference type="SMART" id="SM00855">
    <property type="entry name" value="PGAM"/>
    <property type="match status" value="1"/>
</dbReference>
<organism evidence="1 2">
    <name type="scientific">Micromonospora sonneratiae</name>
    <dbReference type="NCBI Taxonomy" id="1184706"/>
    <lineage>
        <taxon>Bacteria</taxon>
        <taxon>Bacillati</taxon>
        <taxon>Actinomycetota</taxon>
        <taxon>Actinomycetes</taxon>
        <taxon>Micromonosporales</taxon>
        <taxon>Micromonosporaceae</taxon>
        <taxon>Micromonospora</taxon>
    </lineage>
</organism>
<keyword evidence="2" id="KW-1185">Reference proteome</keyword>